<dbReference type="PIRSF" id="PIRSF021700">
    <property type="entry name" value="3_dmu_93_MTrfase"/>
    <property type="match status" value="1"/>
</dbReference>
<dbReference type="KEGG" id="bcai:K788_0000769"/>
<dbReference type="InterPro" id="IPR009725">
    <property type="entry name" value="3_dmu_93_MTrfase"/>
</dbReference>
<evidence type="ECO:0000259" key="1">
    <source>
        <dbReference type="Pfam" id="PF06983"/>
    </source>
</evidence>
<dbReference type="AlphaFoldDB" id="A0A0P0RHS6"/>
<reference evidence="2 3" key="1">
    <citation type="journal article" date="2014" name="Genome Announc.">
        <title>Draft Genome Sequence of the Haloacid-Degrading Burkholderia caribensis Strain MBA4.</title>
        <authorList>
            <person name="Pan Y."/>
            <person name="Kong K.F."/>
            <person name="Tsang J.S."/>
        </authorList>
    </citation>
    <scope>NUCLEOTIDE SEQUENCE [LARGE SCALE GENOMIC DNA]</scope>
    <source>
        <strain evidence="2 3">MBA4</strain>
    </source>
</reference>
<dbReference type="EMBL" id="CP012747">
    <property type="protein sequence ID" value="ALL68122.1"/>
    <property type="molecule type" value="Genomic_DNA"/>
</dbReference>
<sequence>MTTARPFLLFQNHNAEEAMKFYVSLFDDGRIVEIVHYAPDAPGQEGSVMKGTFHVAGQTVMCTDSIARHDFTFTPAFSLFVDCDSETQQDKLCAALSEGGAQLMPLDDYGFSRRFAWVSDRFGVSWQLNLP</sequence>
<gene>
    <name evidence="2" type="ORF">K788_0000769</name>
</gene>
<dbReference type="PANTHER" id="PTHR33990:SF4">
    <property type="entry name" value="PHNB-LIKE DOMAIN-CONTAINING PROTEIN"/>
    <property type="match status" value="1"/>
</dbReference>
<dbReference type="Proteomes" id="UP000019146">
    <property type="component" value="Chromosome 2"/>
</dbReference>
<protein>
    <submittedName>
        <fullName evidence="2">PhnB protein</fullName>
    </submittedName>
</protein>
<dbReference type="Gene3D" id="3.30.720.110">
    <property type="match status" value="1"/>
</dbReference>
<dbReference type="Gene3D" id="3.30.720.100">
    <property type="match status" value="1"/>
</dbReference>
<dbReference type="Pfam" id="PF06983">
    <property type="entry name" value="3-dmu-9_3-mt"/>
    <property type="match status" value="1"/>
</dbReference>
<proteinExistence type="predicted"/>
<dbReference type="SUPFAM" id="SSF54593">
    <property type="entry name" value="Glyoxalase/Bleomycin resistance protein/Dihydroxybiphenyl dioxygenase"/>
    <property type="match status" value="1"/>
</dbReference>
<accession>A0A0P0RHS6</accession>
<dbReference type="GeneID" id="69971872"/>
<feature type="domain" description="PhnB-like" evidence="1">
    <location>
        <begin position="5"/>
        <end position="128"/>
    </location>
</feature>
<dbReference type="RefSeq" id="WP_035998875.1">
    <property type="nucleotide sequence ID" value="NZ_CP012747.1"/>
</dbReference>
<dbReference type="PANTHER" id="PTHR33990">
    <property type="entry name" value="PROTEIN YJDN-RELATED"/>
    <property type="match status" value="1"/>
</dbReference>
<evidence type="ECO:0000313" key="2">
    <source>
        <dbReference type="EMBL" id="ALL68122.1"/>
    </source>
</evidence>
<dbReference type="InterPro" id="IPR029068">
    <property type="entry name" value="Glyas_Bleomycin-R_OHBP_Dase"/>
</dbReference>
<dbReference type="CDD" id="cd06588">
    <property type="entry name" value="PhnB_like"/>
    <property type="match status" value="1"/>
</dbReference>
<organism evidence="2 3">
    <name type="scientific">Paraburkholderia caribensis MBA4</name>
    <dbReference type="NCBI Taxonomy" id="1323664"/>
    <lineage>
        <taxon>Bacteria</taxon>
        <taxon>Pseudomonadati</taxon>
        <taxon>Pseudomonadota</taxon>
        <taxon>Betaproteobacteria</taxon>
        <taxon>Burkholderiales</taxon>
        <taxon>Burkholderiaceae</taxon>
        <taxon>Paraburkholderia</taxon>
    </lineage>
</organism>
<name>A0A0P0RHS6_9BURK</name>
<evidence type="ECO:0000313" key="3">
    <source>
        <dbReference type="Proteomes" id="UP000019146"/>
    </source>
</evidence>
<dbReference type="InterPro" id="IPR028973">
    <property type="entry name" value="PhnB-like"/>
</dbReference>